<feature type="domain" description="Ionotropic glutamate receptor C-terminal" evidence="7">
    <location>
        <begin position="41"/>
        <end position="259"/>
    </location>
</feature>
<evidence type="ECO:0000256" key="3">
    <source>
        <dbReference type="ARBA" id="ARBA00022729"/>
    </source>
</evidence>
<dbReference type="AlphaFoldDB" id="A0A061JHC2"/>
<dbReference type="SMART" id="SM00062">
    <property type="entry name" value="PBPb"/>
    <property type="match status" value="1"/>
</dbReference>
<dbReference type="PROSITE" id="PS01039">
    <property type="entry name" value="SBP_BACTERIAL_3"/>
    <property type="match status" value="1"/>
</dbReference>
<keyword evidence="5" id="KW-1133">Transmembrane helix</keyword>
<dbReference type="GO" id="GO:0015276">
    <property type="term" value="F:ligand-gated monoatomic ion channel activity"/>
    <property type="evidence" value="ECO:0007669"/>
    <property type="project" value="InterPro"/>
</dbReference>
<dbReference type="Pfam" id="PF00497">
    <property type="entry name" value="SBP_bac_3"/>
    <property type="match status" value="1"/>
</dbReference>
<dbReference type="SUPFAM" id="SSF53850">
    <property type="entry name" value="Periplasmic binding protein-like II"/>
    <property type="match status" value="1"/>
</dbReference>
<comment type="caution">
    <text evidence="8">The sequence shown here is derived from an EMBL/GenBank/DDBJ whole genome shotgun (WGS) entry which is preliminary data.</text>
</comment>
<dbReference type="PANTHER" id="PTHR35936">
    <property type="entry name" value="MEMBRANE-BOUND LYTIC MUREIN TRANSGLYCOSYLASE F"/>
    <property type="match status" value="1"/>
</dbReference>
<proteinExistence type="inferred from homology"/>
<sequence length="261" mass="29639">MGEEIRRVDLRFFSFFCMAIFTGILCGVGCTSKRNPATEKIFIVATCADYPPFEYYTQEKDLEGFDIELIQLVAKNLKKHVTFEVLEFGAIFAALETNRADVGISTIAITPERRKKIEFSAPYYTQRLYAIFRKEDFKQSQEEIFRSFSGKVFGCQMGTTMEHWIKLHYPQEQCLTMDENLPLIEALKSKKVDIVILDGYQAKTLCRITPQLGCCPVGKSNSSYAIALPKNSLLLAPINAALKALEKSGELDALKRKYHLD</sequence>
<dbReference type="CDD" id="cd13530">
    <property type="entry name" value="PBP2_peptides_like"/>
    <property type="match status" value="1"/>
</dbReference>
<dbReference type="EMBL" id="ARPM03000164">
    <property type="protein sequence ID" value="ETZ04643.1"/>
    <property type="molecule type" value="Genomic_DNA"/>
</dbReference>
<evidence type="ECO:0000256" key="1">
    <source>
        <dbReference type="ARBA" id="ARBA00004196"/>
    </source>
</evidence>
<dbReference type="Gene3D" id="3.40.190.10">
    <property type="entry name" value="Periplasmic binding protein-like II"/>
    <property type="match status" value="2"/>
</dbReference>
<evidence type="ECO:0000256" key="4">
    <source>
        <dbReference type="RuleBase" id="RU003744"/>
    </source>
</evidence>
<dbReference type="InterPro" id="IPR018313">
    <property type="entry name" value="SBP_3_CS"/>
</dbReference>
<dbReference type="InterPro" id="IPR001320">
    <property type="entry name" value="Iontro_rcpt_C"/>
</dbReference>
<dbReference type="InterPro" id="IPR001638">
    <property type="entry name" value="Solute-binding_3/MltF_N"/>
</dbReference>
<evidence type="ECO:0000259" key="7">
    <source>
        <dbReference type="SMART" id="SM00079"/>
    </source>
</evidence>
<keyword evidence="3" id="KW-0732">Signal</keyword>
<evidence type="ECO:0000313" key="8">
    <source>
        <dbReference type="EMBL" id="ETZ04643.1"/>
    </source>
</evidence>
<dbReference type="SMART" id="SM00079">
    <property type="entry name" value="PBPe"/>
    <property type="match status" value="1"/>
</dbReference>
<evidence type="ECO:0000256" key="5">
    <source>
        <dbReference type="SAM" id="Phobius"/>
    </source>
</evidence>
<comment type="subcellular location">
    <subcellularLocation>
        <location evidence="1">Cell envelope</location>
    </subcellularLocation>
</comment>
<dbReference type="PANTHER" id="PTHR35936:SF19">
    <property type="entry name" value="AMINO-ACID-BINDING PROTEIN YXEM-RELATED"/>
    <property type="match status" value="1"/>
</dbReference>
<evidence type="ECO:0000313" key="9">
    <source>
        <dbReference type="Proteomes" id="UP000026922"/>
    </source>
</evidence>
<evidence type="ECO:0000256" key="2">
    <source>
        <dbReference type="ARBA" id="ARBA00010333"/>
    </source>
</evidence>
<keyword evidence="9" id="KW-1185">Reference proteome</keyword>
<gene>
    <name evidence="8" type="ORF">K737_300937</name>
</gene>
<protein>
    <submittedName>
        <fullName evidence="8">Arginine-binding extracellular protein ArtP</fullName>
    </submittedName>
</protein>
<keyword evidence="5" id="KW-0472">Membrane</keyword>
<keyword evidence="5" id="KW-0812">Transmembrane</keyword>
<feature type="transmembrane region" description="Helical" evidence="5">
    <location>
        <begin position="12"/>
        <end position="30"/>
    </location>
</feature>
<dbReference type="GO" id="GO:0030313">
    <property type="term" value="C:cell envelope"/>
    <property type="evidence" value="ECO:0007669"/>
    <property type="project" value="UniProtKB-SubCell"/>
</dbReference>
<dbReference type="Proteomes" id="UP000026922">
    <property type="component" value="Unassembled WGS sequence"/>
</dbReference>
<feature type="domain" description="Solute-binding protein family 3/N-terminal" evidence="6">
    <location>
        <begin position="41"/>
        <end position="261"/>
    </location>
</feature>
<accession>A0A061JHC2</accession>
<name>A0A061JHC2_9PROT</name>
<comment type="similarity">
    <text evidence="2 4">Belongs to the bacterial solute-binding protein 3 family.</text>
</comment>
<reference evidence="8 9" key="1">
    <citation type="journal article" date="2013" name="Genome Announc.">
        <title>Draft Genome Sequence of Holospora undulata Strain HU1, a Micronucleus-Specific Symbiont of the Ciliate Paramecium caudatum.</title>
        <authorList>
            <person name="Dohra H."/>
            <person name="Suzuki H."/>
            <person name="Suzuki T."/>
            <person name="Tanaka K."/>
            <person name="Fujishima M."/>
        </authorList>
    </citation>
    <scope>NUCLEOTIDE SEQUENCE [LARGE SCALE GENOMIC DNA]</scope>
    <source>
        <strain evidence="8 9">HU1</strain>
    </source>
</reference>
<organism evidence="8 9">
    <name type="scientific">Holospora undulata HU1</name>
    <dbReference type="NCBI Taxonomy" id="1321371"/>
    <lineage>
        <taxon>Bacteria</taxon>
        <taxon>Pseudomonadati</taxon>
        <taxon>Pseudomonadota</taxon>
        <taxon>Alphaproteobacteria</taxon>
        <taxon>Holosporales</taxon>
        <taxon>Holosporaceae</taxon>
        <taxon>Holospora</taxon>
    </lineage>
</organism>
<evidence type="ECO:0000259" key="6">
    <source>
        <dbReference type="SMART" id="SM00062"/>
    </source>
</evidence>
<dbReference type="GO" id="GO:0016020">
    <property type="term" value="C:membrane"/>
    <property type="evidence" value="ECO:0007669"/>
    <property type="project" value="InterPro"/>
</dbReference>